<comment type="caution">
    <text evidence="6">The sequence shown here is derived from an EMBL/GenBank/DDBJ whole genome shotgun (WGS) entry which is preliminary data.</text>
</comment>
<gene>
    <name evidence="6" type="ORF">BJ554DRAFT_3266</name>
</gene>
<accession>A0A8H7ZPE9</accession>
<dbReference type="PANTHER" id="PTHR10792">
    <property type="entry name" value="60S RIBOSOMAL PROTEIN L24"/>
    <property type="match status" value="1"/>
</dbReference>
<dbReference type="PROSITE" id="PS01073">
    <property type="entry name" value="RIBOSOMAL_L24E"/>
    <property type="match status" value="1"/>
</dbReference>
<feature type="domain" description="TRASH" evidence="5">
    <location>
        <begin position="92"/>
        <end position="130"/>
    </location>
</feature>
<dbReference type="Gene3D" id="2.30.170.20">
    <property type="entry name" value="Ribosomal protein L24e"/>
    <property type="match status" value="1"/>
</dbReference>
<evidence type="ECO:0000256" key="1">
    <source>
        <dbReference type="ARBA" id="ARBA00005647"/>
    </source>
</evidence>
<dbReference type="InterPro" id="IPR000988">
    <property type="entry name" value="Ribosomal_eL24-rel_N"/>
</dbReference>
<protein>
    <submittedName>
        <fullName evidence="6">Ribosomal protein L24e-domain-containing protein</fullName>
    </submittedName>
</protein>
<dbReference type="PANTHER" id="PTHR10792:SF1">
    <property type="entry name" value="RIBOSOMAL PROTEIN L24"/>
    <property type="match status" value="1"/>
</dbReference>
<evidence type="ECO:0000256" key="4">
    <source>
        <dbReference type="SAM" id="MobiDB-lite"/>
    </source>
</evidence>
<dbReference type="Pfam" id="PF01246">
    <property type="entry name" value="Ribosomal_L24e"/>
    <property type="match status" value="1"/>
</dbReference>
<dbReference type="Proteomes" id="UP000673691">
    <property type="component" value="Unassembled WGS sequence"/>
</dbReference>
<dbReference type="SMART" id="SM00746">
    <property type="entry name" value="TRASH"/>
    <property type="match status" value="1"/>
</dbReference>
<feature type="compositionally biased region" description="Low complexity" evidence="4">
    <location>
        <begin position="10"/>
        <end position="25"/>
    </location>
</feature>
<keyword evidence="7" id="KW-1185">Reference proteome</keyword>
<dbReference type="InterPro" id="IPR011017">
    <property type="entry name" value="TRASH_dom"/>
</dbReference>
<evidence type="ECO:0000313" key="6">
    <source>
        <dbReference type="EMBL" id="KAG5456865.1"/>
    </source>
</evidence>
<dbReference type="FunFam" id="2.30.170.20:FF:000002">
    <property type="entry name" value="60S ribosomal protein L24"/>
    <property type="match status" value="1"/>
</dbReference>
<dbReference type="SUPFAM" id="SSF57716">
    <property type="entry name" value="Glucocorticoid receptor-like (DNA-binding domain)"/>
    <property type="match status" value="1"/>
</dbReference>
<dbReference type="EMBL" id="JAEFCI010011027">
    <property type="protein sequence ID" value="KAG5456865.1"/>
    <property type="molecule type" value="Genomic_DNA"/>
</dbReference>
<dbReference type="InterPro" id="IPR038630">
    <property type="entry name" value="L24e/L24_sf"/>
</dbReference>
<dbReference type="OrthoDB" id="1727108at2759"/>
<dbReference type="GO" id="GO:0003735">
    <property type="term" value="F:structural constituent of ribosome"/>
    <property type="evidence" value="ECO:0007669"/>
    <property type="project" value="InterPro"/>
</dbReference>
<dbReference type="GO" id="GO:0003729">
    <property type="term" value="F:mRNA binding"/>
    <property type="evidence" value="ECO:0007669"/>
    <property type="project" value="TreeGrafter"/>
</dbReference>
<evidence type="ECO:0000256" key="2">
    <source>
        <dbReference type="ARBA" id="ARBA00022980"/>
    </source>
</evidence>
<keyword evidence="3" id="KW-0687">Ribonucleoprotein</keyword>
<feature type="non-terminal residue" evidence="6">
    <location>
        <position position="1"/>
    </location>
</feature>
<dbReference type="InterPro" id="IPR056366">
    <property type="entry name" value="Ribosomal_eL24"/>
</dbReference>
<dbReference type="InterPro" id="IPR023442">
    <property type="entry name" value="Ribosomal_eL24_CS"/>
</dbReference>
<evidence type="ECO:0000313" key="7">
    <source>
        <dbReference type="Proteomes" id="UP000673691"/>
    </source>
</evidence>
<keyword evidence="2 6" id="KW-0689">Ribosomal protein</keyword>
<name>A0A8H7ZPE9_9FUNG</name>
<dbReference type="Gene3D" id="6.10.250.1270">
    <property type="match status" value="1"/>
</dbReference>
<dbReference type="AlphaFoldDB" id="A0A8H7ZPE9"/>
<proteinExistence type="inferred from homology"/>
<dbReference type="CDD" id="cd00472">
    <property type="entry name" value="Ribosomal_L24e_L24"/>
    <property type="match status" value="1"/>
</dbReference>
<evidence type="ECO:0000256" key="3">
    <source>
        <dbReference type="ARBA" id="ARBA00023274"/>
    </source>
</evidence>
<evidence type="ECO:0000259" key="5">
    <source>
        <dbReference type="SMART" id="SM00746"/>
    </source>
</evidence>
<dbReference type="GO" id="GO:0022625">
    <property type="term" value="C:cytosolic large ribosomal subunit"/>
    <property type="evidence" value="ECO:0007669"/>
    <property type="project" value="TreeGrafter"/>
</dbReference>
<dbReference type="GO" id="GO:0002181">
    <property type="term" value="P:cytoplasmic translation"/>
    <property type="evidence" value="ECO:0007669"/>
    <property type="project" value="TreeGrafter"/>
</dbReference>
<sequence>WGSHGKSRGGESAATSRAAAPGSARLPSEGVAPARSGFKAVDLAGQGVSDSSLGLETVAASRANQTTFLVSVAQIFLCPPVVFRTLARLEICSFSGYKIYPGHGKTFIRSDNRTFKFLNGKVESLFHQRKNPRKIHWTVVFRRMHKKGITEETVKKRSRKTVKHQRAVVGASWEAIRAKRAQKPEVRAAARDAAIRAAKETKKAAEEKKRVEKKVKLVVFFLSAAPAAPKVFPWHLNVLLACFSGPR</sequence>
<reference evidence="6 7" key="1">
    <citation type="journal article" name="Sci. Rep.">
        <title>Genome-scale phylogenetic analyses confirm Olpidium as the closest living zoosporic fungus to the non-flagellated, terrestrial fungi.</title>
        <authorList>
            <person name="Chang Y."/>
            <person name="Rochon D."/>
            <person name="Sekimoto S."/>
            <person name="Wang Y."/>
            <person name="Chovatia M."/>
            <person name="Sandor L."/>
            <person name="Salamov A."/>
            <person name="Grigoriev I.V."/>
            <person name="Stajich J.E."/>
            <person name="Spatafora J.W."/>
        </authorList>
    </citation>
    <scope>NUCLEOTIDE SEQUENCE [LARGE SCALE GENOMIC DNA]</scope>
    <source>
        <strain evidence="6">S191</strain>
    </source>
</reference>
<feature type="region of interest" description="Disordered" evidence="4">
    <location>
        <begin position="1"/>
        <end position="31"/>
    </location>
</feature>
<organism evidence="6 7">
    <name type="scientific">Olpidium bornovanus</name>
    <dbReference type="NCBI Taxonomy" id="278681"/>
    <lineage>
        <taxon>Eukaryota</taxon>
        <taxon>Fungi</taxon>
        <taxon>Fungi incertae sedis</taxon>
        <taxon>Olpidiomycota</taxon>
        <taxon>Olpidiomycotina</taxon>
        <taxon>Olpidiomycetes</taxon>
        <taxon>Olpidiales</taxon>
        <taxon>Olpidiaceae</taxon>
        <taxon>Olpidium</taxon>
    </lineage>
</organism>
<comment type="similarity">
    <text evidence="1">Belongs to the eukaryotic ribosomal protein eL24 family.</text>
</comment>